<dbReference type="STRING" id="1121476.SAMN02745751_00253"/>
<sequence length="44" mass="5064">MAADNRREFDHVGQFVILDFEKNIDATDIDNEVDSAIINQQINQ</sequence>
<keyword evidence="2" id="KW-1185">Reference proteome</keyword>
<dbReference type="Proteomes" id="UP000184052">
    <property type="component" value="Unassembled WGS sequence"/>
</dbReference>
<accession>A0A1M6AUN4</accession>
<gene>
    <name evidence="1" type="ORF">SAMN02745751_00253</name>
</gene>
<name>A0A1M6AUN4_9FIRM</name>
<dbReference type="EMBL" id="FQZL01000004">
    <property type="protein sequence ID" value="SHI40121.1"/>
    <property type="molecule type" value="Genomic_DNA"/>
</dbReference>
<protein>
    <submittedName>
        <fullName evidence="1">Uncharacterized protein</fullName>
    </submittedName>
</protein>
<evidence type="ECO:0000313" key="1">
    <source>
        <dbReference type="EMBL" id="SHI40121.1"/>
    </source>
</evidence>
<dbReference type="RefSeq" id="WP_281257983.1">
    <property type="nucleotide sequence ID" value="NZ_FQZL01000004.1"/>
</dbReference>
<proteinExistence type="predicted"/>
<organism evidence="1 2">
    <name type="scientific">Dethiosulfatibacter aminovorans DSM 17477</name>
    <dbReference type="NCBI Taxonomy" id="1121476"/>
    <lineage>
        <taxon>Bacteria</taxon>
        <taxon>Bacillati</taxon>
        <taxon>Bacillota</taxon>
        <taxon>Tissierellia</taxon>
        <taxon>Dethiosulfatibacter</taxon>
    </lineage>
</organism>
<dbReference type="AlphaFoldDB" id="A0A1M6AUN4"/>
<evidence type="ECO:0000313" key="2">
    <source>
        <dbReference type="Proteomes" id="UP000184052"/>
    </source>
</evidence>
<reference evidence="1 2" key="1">
    <citation type="submission" date="2016-11" db="EMBL/GenBank/DDBJ databases">
        <authorList>
            <person name="Jaros S."/>
            <person name="Januszkiewicz K."/>
            <person name="Wedrychowicz H."/>
        </authorList>
    </citation>
    <scope>NUCLEOTIDE SEQUENCE [LARGE SCALE GENOMIC DNA]</scope>
    <source>
        <strain evidence="1 2">DSM 17477</strain>
    </source>
</reference>